<dbReference type="InterPro" id="IPR002586">
    <property type="entry name" value="CobQ/CobB/MinD/ParA_Nub-bd_dom"/>
</dbReference>
<sequence>MDFNHITIFTGNYGSGKTELAINYAQWLSKRVSRVLLVDLDVINPYFRSREKVKMLEEQDIEVIYPKNLAQADLPIITADVKKVMHNKDVYGIIDVGGDEEGAIALGSSFRELEGQKYEMNLVVNTMRPFTSNVDGIILAKERIEKRSQLEFSGIICNINLGRETELKHIEEGYPVVKEAASKMGLPIKFIAIWEELLPLSNDLKIEEEIFPVKLYNNPPWINKKG</sequence>
<dbReference type="EMBL" id="CP001098">
    <property type="protein sequence ID" value="ACL69428.1"/>
    <property type="molecule type" value="Genomic_DNA"/>
</dbReference>
<dbReference type="Proteomes" id="UP000000719">
    <property type="component" value="Chromosome"/>
</dbReference>
<protein>
    <recommendedName>
        <fullName evidence="1">CobQ/CobB/MinD/ParA nucleotide binding domain-containing protein</fullName>
    </recommendedName>
</protein>
<dbReference type="RefSeq" id="WP_012635616.1">
    <property type="nucleotide sequence ID" value="NC_011899.1"/>
</dbReference>
<reference evidence="2 3" key="1">
    <citation type="journal article" date="2009" name="PLoS ONE">
        <title>Genome analysis of the anaerobic thermohalophilic bacterium Halothermothrix orenii.</title>
        <authorList>
            <person name="Mavromatis K."/>
            <person name="Ivanova N."/>
            <person name="Anderson I."/>
            <person name="Lykidis A."/>
            <person name="Hooper S.D."/>
            <person name="Sun H."/>
            <person name="Kunin V."/>
            <person name="Lapidus A."/>
            <person name="Hugenholtz P."/>
            <person name="Patel B."/>
            <person name="Kyrpides N.C."/>
        </authorList>
    </citation>
    <scope>NUCLEOTIDE SEQUENCE [LARGE SCALE GENOMIC DNA]</scope>
    <source>
        <strain evidence="3">H 168 / OCM 544 / DSM 9562</strain>
    </source>
</reference>
<dbReference type="Gene3D" id="3.40.50.300">
    <property type="entry name" value="P-loop containing nucleotide triphosphate hydrolases"/>
    <property type="match status" value="1"/>
</dbReference>
<dbReference type="Pfam" id="PF01656">
    <property type="entry name" value="CbiA"/>
    <property type="match status" value="1"/>
</dbReference>
<dbReference type="STRING" id="373903.Hore_06710"/>
<name>B8CVV9_HALOH</name>
<evidence type="ECO:0000259" key="1">
    <source>
        <dbReference type="Pfam" id="PF01656"/>
    </source>
</evidence>
<feature type="domain" description="CobQ/CobB/MinD/ParA nucleotide binding" evidence="1">
    <location>
        <begin position="6"/>
        <end position="150"/>
    </location>
</feature>
<accession>B8CVV9</accession>
<dbReference type="eggNOG" id="COG0489">
    <property type="taxonomic scope" value="Bacteria"/>
</dbReference>
<dbReference type="HOGENOM" id="CLU_084710_0_0_9"/>
<proteinExistence type="predicted"/>
<evidence type="ECO:0000313" key="2">
    <source>
        <dbReference type="EMBL" id="ACL69428.1"/>
    </source>
</evidence>
<dbReference type="InterPro" id="IPR027417">
    <property type="entry name" value="P-loop_NTPase"/>
</dbReference>
<evidence type="ECO:0000313" key="3">
    <source>
        <dbReference type="Proteomes" id="UP000000719"/>
    </source>
</evidence>
<dbReference type="AlphaFoldDB" id="B8CVV9"/>
<dbReference type="SUPFAM" id="SSF52540">
    <property type="entry name" value="P-loop containing nucleoside triphosphate hydrolases"/>
    <property type="match status" value="1"/>
</dbReference>
<dbReference type="KEGG" id="hor:Hore_06710"/>
<keyword evidence="3" id="KW-1185">Reference proteome</keyword>
<organism evidence="2 3">
    <name type="scientific">Halothermothrix orenii (strain H 168 / OCM 544 / DSM 9562)</name>
    <dbReference type="NCBI Taxonomy" id="373903"/>
    <lineage>
        <taxon>Bacteria</taxon>
        <taxon>Bacillati</taxon>
        <taxon>Bacillota</taxon>
        <taxon>Clostridia</taxon>
        <taxon>Halanaerobiales</taxon>
        <taxon>Halothermotrichaceae</taxon>
        <taxon>Halothermothrix</taxon>
    </lineage>
</organism>
<gene>
    <name evidence="2" type="ordered locus">Hore_06710</name>
</gene>